<feature type="transmembrane region" description="Helical" evidence="1">
    <location>
        <begin position="20"/>
        <end position="38"/>
    </location>
</feature>
<organism evidence="2 3">
    <name type="scientific">Halobellus ruber</name>
    <dbReference type="NCBI Taxonomy" id="2761102"/>
    <lineage>
        <taxon>Archaea</taxon>
        <taxon>Methanobacteriati</taxon>
        <taxon>Methanobacteriota</taxon>
        <taxon>Stenosarchaea group</taxon>
        <taxon>Halobacteria</taxon>
        <taxon>Halobacteriales</taxon>
        <taxon>Haloferacaceae</taxon>
        <taxon>Halobellus</taxon>
    </lineage>
</organism>
<name>A0A7J9SKM4_9EURY</name>
<reference evidence="2 3" key="1">
    <citation type="submission" date="2020-08" db="EMBL/GenBank/DDBJ databases">
        <authorList>
            <person name="Seo M.-J."/>
        </authorList>
    </citation>
    <scope>NUCLEOTIDE SEQUENCE [LARGE SCALE GENOMIC DNA]</scope>
    <source>
        <strain evidence="2 3">MBLA0160</strain>
    </source>
</reference>
<sequence length="176" mass="18842">MATSTRQRLDNTVEFDLNGTLAGYWVAALRVITGYWFLHAGVTKFAFIAGEPFDASGWMLNATGGSPIHGFFVWAANTPWLLELTNFMIPVGETLIGLGLLVGALVRLAAFFGGVLMTFFYLGNAAWSHGFVNGDLLGLLMFVTIGMLGAGRVLGLDALLEGTDVGDTRTAKYLLG</sequence>
<dbReference type="RefSeq" id="WP_185193427.1">
    <property type="nucleotide sequence ID" value="NZ_JACKXD010000004.1"/>
</dbReference>
<feature type="transmembrane region" description="Helical" evidence="1">
    <location>
        <begin position="58"/>
        <end position="76"/>
    </location>
</feature>
<keyword evidence="1" id="KW-0812">Transmembrane</keyword>
<keyword evidence="1" id="KW-0472">Membrane</keyword>
<evidence type="ECO:0000256" key="1">
    <source>
        <dbReference type="SAM" id="Phobius"/>
    </source>
</evidence>
<protein>
    <submittedName>
        <fullName evidence="2">DoxX family protein</fullName>
    </submittedName>
</protein>
<evidence type="ECO:0000313" key="2">
    <source>
        <dbReference type="EMBL" id="MBB6647052.1"/>
    </source>
</evidence>
<comment type="caution">
    <text evidence="2">The sequence shown here is derived from an EMBL/GenBank/DDBJ whole genome shotgun (WGS) entry which is preliminary data.</text>
</comment>
<dbReference type="AlphaFoldDB" id="A0A7J9SKM4"/>
<proteinExistence type="predicted"/>
<dbReference type="EMBL" id="JACKXD010000004">
    <property type="protein sequence ID" value="MBB6647052.1"/>
    <property type="molecule type" value="Genomic_DNA"/>
</dbReference>
<feature type="transmembrane region" description="Helical" evidence="1">
    <location>
        <begin position="134"/>
        <end position="154"/>
    </location>
</feature>
<keyword evidence="1" id="KW-1133">Transmembrane helix</keyword>
<gene>
    <name evidence="2" type="ORF">H5V44_12280</name>
</gene>
<feature type="transmembrane region" description="Helical" evidence="1">
    <location>
        <begin position="96"/>
        <end position="122"/>
    </location>
</feature>
<accession>A0A7J9SKM4</accession>
<keyword evidence="3" id="KW-1185">Reference proteome</keyword>
<evidence type="ECO:0000313" key="3">
    <source>
        <dbReference type="Proteomes" id="UP000546257"/>
    </source>
</evidence>
<dbReference type="Proteomes" id="UP000546257">
    <property type="component" value="Unassembled WGS sequence"/>
</dbReference>